<evidence type="ECO:0000313" key="3">
    <source>
        <dbReference type="Proteomes" id="UP001500194"/>
    </source>
</evidence>
<evidence type="ECO:0000313" key="2">
    <source>
        <dbReference type="EMBL" id="GAA0650863.1"/>
    </source>
</evidence>
<dbReference type="AlphaFoldDB" id="A0AAV3T108"/>
<sequence>MDTKLDMRRETAVIVLLISAVLVPMWFVALASGGHAGGEEIALQPAPNSSLNPTGYFIDAPTEINVNVAGVVTWLGLFGLFGVLFASIRFAHRVGRSGEPIEPTDGTDLDLPDYLESEYRSVVAYWPAKANLTGVWLVGGFTFATVVFAALFAGEVFGAARHQFLGFYGALLCVSLAETVLLYYTYFIPSIDVAEERDH</sequence>
<evidence type="ECO:0000256" key="1">
    <source>
        <dbReference type="SAM" id="Phobius"/>
    </source>
</evidence>
<protein>
    <submittedName>
        <fullName evidence="2">Uncharacterized protein</fullName>
    </submittedName>
</protein>
<organism evidence="2 3">
    <name type="scientific">Salarchaeum japonicum</name>
    <dbReference type="NCBI Taxonomy" id="555573"/>
    <lineage>
        <taxon>Archaea</taxon>
        <taxon>Methanobacteriati</taxon>
        <taxon>Methanobacteriota</taxon>
        <taxon>Stenosarchaea group</taxon>
        <taxon>Halobacteria</taxon>
        <taxon>Halobacteriales</taxon>
        <taxon>Halobacteriaceae</taxon>
    </lineage>
</organism>
<reference evidence="2 3" key="1">
    <citation type="journal article" date="2019" name="Int. J. Syst. Evol. Microbiol.">
        <title>The Global Catalogue of Microorganisms (GCM) 10K type strain sequencing project: providing services to taxonomists for standard genome sequencing and annotation.</title>
        <authorList>
            <consortium name="The Broad Institute Genomics Platform"/>
            <consortium name="The Broad Institute Genome Sequencing Center for Infectious Disease"/>
            <person name="Wu L."/>
            <person name="Ma J."/>
        </authorList>
    </citation>
    <scope>NUCLEOTIDE SEQUENCE [LARGE SCALE GENOMIC DNA]</scope>
    <source>
        <strain evidence="2 3">JCM 16327</strain>
    </source>
</reference>
<keyword evidence="1" id="KW-0812">Transmembrane</keyword>
<name>A0AAV3T108_9EURY</name>
<gene>
    <name evidence="2" type="ORF">GCM10009019_12190</name>
</gene>
<keyword evidence="1" id="KW-0472">Membrane</keyword>
<feature type="transmembrane region" description="Helical" evidence="1">
    <location>
        <begin position="12"/>
        <end position="31"/>
    </location>
</feature>
<dbReference type="Proteomes" id="UP001500194">
    <property type="component" value="Unassembled WGS sequence"/>
</dbReference>
<proteinExistence type="predicted"/>
<feature type="transmembrane region" description="Helical" evidence="1">
    <location>
        <begin position="135"/>
        <end position="153"/>
    </location>
</feature>
<comment type="caution">
    <text evidence="2">The sequence shown here is derived from an EMBL/GenBank/DDBJ whole genome shotgun (WGS) entry which is preliminary data.</text>
</comment>
<dbReference type="EMBL" id="BAAADU010000002">
    <property type="protein sequence ID" value="GAA0650863.1"/>
    <property type="molecule type" value="Genomic_DNA"/>
</dbReference>
<keyword evidence="3" id="KW-1185">Reference proteome</keyword>
<feature type="transmembrane region" description="Helical" evidence="1">
    <location>
        <begin position="165"/>
        <end position="187"/>
    </location>
</feature>
<accession>A0AAV3T108</accession>
<keyword evidence="1" id="KW-1133">Transmembrane helix</keyword>
<feature type="transmembrane region" description="Helical" evidence="1">
    <location>
        <begin position="71"/>
        <end position="91"/>
    </location>
</feature>